<dbReference type="HAMAP" id="MF_00173">
    <property type="entry name" value="Arg_repressor"/>
    <property type="match status" value="1"/>
</dbReference>
<dbReference type="PANTHER" id="PTHR34471">
    <property type="entry name" value="ARGININE REPRESSOR"/>
    <property type="match status" value="1"/>
</dbReference>
<sequence length="208" mass="21497">MSEQALRPTTKNARHQLIVELVGSREIHSQGELAVLLAENGVRVTQATLSRDLVELEAVKVRGASGTLVYAVPAEGGDRTPLAPADTATGRARLARLLAELLVSAEASGNLVVLRTPPGAAQFLASAFDKAELGDVLGTIAGDDTVLVIGRDPVGGDDLAHRLLAMAEHPPATQGLVSLAGTPETPGTIPPSTPLTSTVTDTDTEEHP</sequence>
<dbReference type="GO" id="GO:0005737">
    <property type="term" value="C:cytoplasm"/>
    <property type="evidence" value="ECO:0007669"/>
    <property type="project" value="UniProtKB-SubCell"/>
</dbReference>
<comment type="similarity">
    <text evidence="2">Belongs to the ArgR family.</text>
</comment>
<evidence type="ECO:0000256" key="2">
    <source>
        <dbReference type="ARBA" id="ARBA00008316"/>
    </source>
</evidence>
<keyword evidence="5" id="KW-0238">DNA-binding</keyword>
<evidence type="ECO:0000256" key="3">
    <source>
        <dbReference type="ARBA" id="ARBA00022490"/>
    </source>
</evidence>
<dbReference type="GO" id="GO:0034618">
    <property type="term" value="F:arginine binding"/>
    <property type="evidence" value="ECO:0007669"/>
    <property type="project" value="InterPro"/>
</dbReference>
<dbReference type="Pfam" id="PF02863">
    <property type="entry name" value="Arg_repressor_C"/>
    <property type="match status" value="1"/>
</dbReference>
<evidence type="ECO:0000259" key="8">
    <source>
        <dbReference type="Pfam" id="PF01316"/>
    </source>
</evidence>
<organism evidence="10">
    <name type="scientific">freshwater metagenome</name>
    <dbReference type="NCBI Taxonomy" id="449393"/>
    <lineage>
        <taxon>unclassified sequences</taxon>
        <taxon>metagenomes</taxon>
        <taxon>ecological metagenomes</taxon>
    </lineage>
</organism>
<reference evidence="10" key="1">
    <citation type="submission" date="2020-05" db="EMBL/GenBank/DDBJ databases">
        <authorList>
            <person name="Chiriac C."/>
            <person name="Salcher M."/>
            <person name="Ghai R."/>
            <person name="Kavagutti S V."/>
        </authorList>
    </citation>
    <scope>NUCLEOTIDE SEQUENCE</scope>
</reference>
<evidence type="ECO:0000256" key="5">
    <source>
        <dbReference type="ARBA" id="ARBA00023125"/>
    </source>
</evidence>
<protein>
    <submittedName>
        <fullName evidence="10">Unannotated protein</fullName>
    </submittedName>
</protein>
<dbReference type="PRINTS" id="PR01467">
    <property type="entry name" value="ARGREPRESSOR"/>
</dbReference>
<evidence type="ECO:0000256" key="1">
    <source>
        <dbReference type="ARBA" id="ARBA00004496"/>
    </source>
</evidence>
<feature type="domain" description="Arginine repressor C-terminal" evidence="9">
    <location>
        <begin position="98"/>
        <end position="163"/>
    </location>
</feature>
<dbReference type="SUPFAM" id="SSF46785">
    <property type="entry name" value="Winged helix' DNA-binding domain"/>
    <property type="match status" value="1"/>
</dbReference>
<dbReference type="NCBIfam" id="TIGR01529">
    <property type="entry name" value="argR_whole"/>
    <property type="match status" value="1"/>
</dbReference>
<evidence type="ECO:0000256" key="7">
    <source>
        <dbReference type="SAM" id="MobiDB-lite"/>
    </source>
</evidence>
<evidence type="ECO:0000313" key="10">
    <source>
        <dbReference type="EMBL" id="CAB4763875.1"/>
    </source>
</evidence>
<keyword evidence="3" id="KW-0963">Cytoplasm</keyword>
<dbReference type="InterPro" id="IPR020900">
    <property type="entry name" value="Arg_repress_DNA-bd"/>
</dbReference>
<keyword evidence="6" id="KW-0804">Transcription</keyword>
<dbReference type="Gene3D" id="3.30.1360.40">
    <property type="match status" value="1"/>
</dbReference>
<evidence type="ECO:0000259" key="9">
    <source>
        <dbReference type="Pfam" id="PF02863"/>
    </source>
</evidence>
<dbReference type="Pfam" id="PF01316">
    <property type="entry name" value="Arg_repressor"/>
    <property type="match status" value="1"/>
</dbReference>
<dbReference type="PANTHER" id="PTHR34471:SF1">
    <property type="entry name" value="ARGININE REPRESSOR"/>
    <property type="match status" value="1"/>
</dbReference>
<evidence type="ECO:0000256" key="6">
    <source>
        <dbReference type="ARBA" id="ARBA00023163"/>
    </source>
</evidence>
<dbReference type="InterPro" id="IPR036390">
    <property type="entry name" value="WH_DNA-bd_sf"/>
</dbReference>
<comment type="subcellular location">
    <subcellularLocation>
        <location evidence="1">Cytoplasm</location>
    </subcellularLocation>
</comment>
<dbReference type="InterPro" id="IPR036251">
    <property type="entry name" value="Arg_repress_C_sf"/>
</dbReference>
<gene>
    <name evidence="10" type="ORF">UFOPK2761_02860</name>
</gene>
<dbReference type="EMBL" id="CAEZYQ010000028">
    <property type="protein sequence ID" value="CAB4763875.1"/>
    <property type="molecule type" value="Genomic_DNA"/>
</dbReference>
<dbReference type="NCBIfam" id="NF002880">
    <property type="entry name" value="PRK03341.1"/>
    <property type="match status" value="1"/>
</dbReference>
<keyword evidence="4" id="KW-0805">Transcription regulation</keyword>
<accession>A0A6J6UXR4</accession>
<dbReference type="Gene3D" id="1.10.10.10">
    <property type="entry name" value="Winged helix-like DNA-binding domain superfamily/Winged helix DNA-binding domain"/>
    <property type="match status" value="1"/>
</dbReference>
<name>A0A6J6UXR4_9ZZZZ</name>
<dbReference type="InterPro" id="IPR001669">
    <property type="entry name" value="Arg_repress"/>
</dbReference>
<feature type="region of interest" description="Disordered" evidence="7">
    <location>
        <begin position="180"/>
        <end position="208"/>
    </location>
</feature>
<dbReference type="InterPro" id="IPR020899">
    <property type="entry name" value="Arg_repress_C"/>
</dbReference>
<evidence type="ECO:0000256" key="4">
    <source>
        <dbReference type="ARBA" id="ARBA00023015"/>
    </source>
</evidence>
<dbReference type="GO" id="GO:0006525">
    <property type="term" value="P:arginine metabolic process"/>
    <property type="evidence" value="ECO:0007669"/>
    <property type="project" value="InterPro"/>
</dbReference>
<proteinExistence type="inferred from homology"/>
<dbReference type="GO" id="GO:0003677">
    <property type="term" value="F:DNA binding"/>
    <property type="evidence" value="ECO:0007669"/>
    <property type="project" value="UniProtKB-KW"/>
</dbReference>
<dbReference type="SUPFAM" id="SSF55252">
    <property type="entry name" value="C-terminal domain of arginine repressor"/>
    <property type="match status" value="1"/>
</dbReference>
<dbReference type="GO" id="GO:0051259">
    <property type="term" value="P:protein complex oligomerization"/>
    <property type="evidence" value="ECO:0007669"/>
    <property type="project" value="InterPro"/>
</dbReference>
<dbReference type="GO" id="GO:0003700">
    <property type="term" value="F:DNA-binding transcription factor activity"/>
    <property type="evidence" value="ECO:0007669"/>
    <property type="project" value="InterPro"/>
</dbReference>
<feature type="domain" description="Arginine repressor DNA-binding" evidence="8">
    <location>
        <begin position="10"/>
        <end position="77"/>
    </location>
</feature>
<dbReference type="AlphaFoldDB" id="A0A6J6UXR4"/>
<dbReference type="InterPro" id="IPR036388">
    <property type="entry name" value="WH-like_DNA-bd_sf"/>
</dbReference>